<evidence type="ECO:0000256" key="3">
    <source>
        <dbReference type="ARBA" id="ARBA00022801"/>
    </source>
</evidence>
<feature type="domain" description="FCP1 homology" evidence="7">
    <location>
        <begin position="70"/>
        <end position="131"/>
    </location>
</feature>
<keyword evidence="3" id="KW-0378">Hydrolase</keyword>
<comment type="catalytic activity">
    <reaction evidence="5">
        <text>O-phospho-L-seryl-[protein] + H2O = L-seryl-[protein] + phosphate</text>
        <dbReference type="Rhea" id="RHEA:20629"/>
        <dbReference type="Rhea" id="RHEA-COMP:9863"/>
        <dbReference type="Rhea" id="RHEA-COMP:11604"/>
        <dbReference type="ChEBI" id="CHEBI:15377"/>
        <dbReference type="ChEBI" id="CHEBI:29999"/>
        <dbReference type="ChEBI" id="CHEBI:43474"/>
        <dbReference type="ChEBI" id="CHEBI:83421"/>
        <dbReference type="EC" id="3.1.3.16"/>
    </reaction>
</comment>
<reference evidence="8" key="1">
    <citation type="submission" date="2023-02" db="EMBL/GenBank/DDBJ databases">
        <title>Genome of toxic invasive species Heracleum sosnowskyi carries increased number of genes despite the absence of recent whole-genome duplications.</title>
        <authorList>
            <person name="Schelkunov M."/>
            <person name="Shtratnikova V."/>
            <person name="Makarenko M."/>
            <person name="Klepikova A."/>
            <person name="Omelchenko D."/>
            <person name="Novikova G."/>
            <person name="Obukhova E."/>
            <person name="Bogdanov V."/>
            <person name="Penin A."/>
            <person name="Logacheva M."/>
        </authorList>
    </citation>
    <scope>NUCLEOTIDE SEQUENCE</scope>
    <source>
        <strain evidence="8">Hsosn_3</strain>
        <tissue evidence="8">Leaf</tissue>
    </source>
</reference>
<evidence type="ECO:0000313" key="9">
    <source>
        <dbReference type="Proteomes" id="UP001237642"/>
    </source>
</evidence>
<dbReference type="EMBL" id="JAUIZM010000006">
    <property type="protein sequence ID" value="KAK1379560.1"/>
    <property type="molecule type" value="Genomic_DNA"/>
</dbReference>
<reference evidence="8" key="2">
    <citation type="submission" date="2023-05" db="EMBL/GenBank/DDBJ databases">
        <authorList>
            <person name="Schelkunov M.I."/>
        </authorList>
    </citation>
    <scope>NUCLEOTIDE SEQUENCE</scope>
    <source>
        <strain evidence="8">Hsosn_3</strain>
        <tissue evidence="8">Leaf</tissue>
    </source>
</reference>
<evidence type="ECO:0000256" key="5">
    <source>
        <dbReference type="ARBA" id="ARBA00047761"/>
    </source>
</evidence>
<evidence type="ECO:0000313" key="8">
    <source>
        <dbReference type="EMBL" id="KAK1379560.1"/>
    </source>
</evidence>
<comment type="caution">
    <text evidence="8">The sequence shown here is derived from an EMBL/GenBank/DDBJ whole genome shotgun (WGS) entry which is preliminary data.</text>
</comment>
<dbReference type="SUPFAM" id="SSF56784">
    <property type="entry name" value="HAD-like"/>
    <property type="match status" value="1"/>
</dbReference>
<evidence type="ECO:0000256" key="2">
    <source>
        <dbReference type="ARBA" id="ARBA00013081"/>
    </source>
</evidence>
<proteinExistence type="predicted"/>
<evidence type="ECO:0000256" key="4">
    <source>
        <dbReference type="ARBA" id="ARBA00023242"/>
    </source>
</evidence>
<dbReference type="PANTHER" id="PTHR23081">
    <property type="entry name" value="RNA POLYMERASE II CTD PHOSPHATASE"/>
    <property type="match status" value="1"/>
</dbReference>
<dbReference type="Gene3D" id="3.40.50.1000">
    <property type="entry name" value="HAD superfamily/HAD-like"/>
    <property type="match status" value="1"/>
</dbReference>
<dbReference type="Proteomes" id="UP001237642">
    <property type="component" value="Unassembled WGS sequence"/>
</dbReference>
<gene>
    <name evidence="8" type="ORF">POM88_026304</name>
</gene>
<dbReference type="GO" id="GO:0008420">
    <property type="term" value="F:RNA polymerase II CTD heptapeptide repeat phosphatase activity"/>
    <property type="evidence" value="ECO:0007669"/>
    <property type="project" value="InterPro"/>
</dbReference>
<dbReference type="InterPro" id="IPR023214">
    <property type="entry name" value="HAD_sf"/>
</dbReference>
<dbReference type="InterPro" id="IPR039189">
    <property type="entry name" value="Fcp1"/>
</dbReference>
<dbReference type="Pfam" id="PF03031">
    <property type="entry name" value="NIF"/>
    <property type="match status" value="1"/>
</dbReference>
<sequence>MAIQDNIDGEEIRATKTISFDYLVEGLEMSFDEVERVKDIELLEGLEMSFDEVERVKDIELRSLQSRRKLCLVLDLDHTLLRTNFQQEPNINVSHYHQGHDDIFEWKVIEKVYFTKLRPFVRHFLDEAKALVIILDRLEHLEVLNISHYHIVEVPPLLARKRIILRKINDSILQKASHLRQFFACLNDSCIICQRSRADEGLMRNGSCIMCRNAWKADEVQSLALQM</sequence>
<keyword evidence="4" id="KW-0539">Nucleus</keyword>
<name>A0AAD8MKJ6_9APIA</name>
<dbReference type="AlphaFoldDB" id="A0AAD8MKJ6"/>
<dbReference type="InterPro" id="IPR004274">
    <property type="entry name" value="FCP1_dom"/>
</dbReference>
<accession>A0AAD8MKJ6</accession>
<evidence type="ECO:0000259" key="7">
    <source>
        <dbReference type="Pfam" id="PF03031"/>
    </source>
</evidence>
<dbReference type="InterPro" id="IPR036412">
    <property type="entry name" value="HAD-like_sf"/>
</dbReference>
<dbReference type="GO" id="GO:0005634">
    <property type="term" value="C:nucleus"/>
    <property type="evidence" value="ECO:0007669"/>
    <property type="project" value="UniProtKB-SubCell"/>
</dbReference>
<evidence type="ECO:0000256" key="6">
    <source>
        <dbReference type="ARBA" id="ARBA00048336"/>
    </source>
</evidence>
<dbReference type="PANTHER" id="PTHR23081:SF36">
    <property type="entry name" value="RNA POLYMERASE II SUBUNIT A C-TERMINAL DOMAIN PHOSPHATASE"/>
    <property type="match status" value="1"/>
</dbReference>
<comment type="subcellular location">
    <subcellularLocation>
        <location evidence="1">Nucleus</location>
    </subcellularLocation>
</comment>
<keyword evidence="9" id="KW-1185">Reference proteome</keyword>
<protein>
    <recommendedName>
        <fullName evidence="2">protein-serine/threonine phosphatase</fullName>
        <ecNumber evidence="2">3.1.3.16</ecNumber>
    </recommendedName>
</protein>
<organism evidence="8 9">
    <name type="scientific">Heracleum sosnowskyi</name>
    <dbReference type="NCBI Taxonomy" id="360622"/>
    <lineage>
        <taxon>Eukaryota</taxon>
        <taxon>Viridiplantae</taxon>
        <taxon>Streptophyta</taxon>
        <taxon>Embryophyta</taxon>
        <taxon>Tracheophyta</taxon>
        <taxon>Spermatophyta</taxon>
        <taxon>Magnoliopsida</taxon>
        <taxon>eudicotyledons</taxon>
        <taxon>Gunneridae</taxon>
        <taxon>Pentapetalae</taxon>
        <taxon>asterids</taxon>
        <taxon>campanulids</taxon>
        <taxon>Apiales</taxon>
        <taxon>Apiaceae</taxon>
        <taxon>Apioideae</taxon>
        <taxon>apioid superclade</taxon>
        <taxon>Tordylieae</taxon>
        <taxon>Tordyliinae</taxon>
        <taxon>Heracleum</taxon>
    </lineage>
</organism>
<evidence type="ECO:0000256" key="1">
    <source>
        <dbReference type="ARBA" id="ARBA00004123"/>
    </source>
</evidence>
<dbReference type="EC" id="3.1.3.16" evidence="2"/>
<comment type="catalytic activity">
    <reaction evidence="6">
        <text>O-phospho-L-threonyl-[protein] + H2O = L-threonyl-[protein] + phosphate</text>
        <dbReference type="Rhea" id="RHEA:47004"/>
        <dbReference type="Rhea" id="RHEA-COMP:11060"/>
        <dbReference type="Rhea" id="RHEA-COMP:11605"/>
        <dbReference type="ChEBI" id="CHEBI:15377"/>
        <dbReference type="ChEBI" id="CHEBI:30013"/>
        <dbReference type="ChEBI" id="CHEBI:43474"/>
        <dbReference type="ChEBI" id="CHEBI:61977"/>
        <dbReference type="EC" id="3.1.3.16"/>
    </reaction>
</comment>